<dbReference type="Proteomes" id="UP000017052">
    <property type="component" value="Unassembled WGS sequence"/>
</dbReference>
<reference evidence="1" key="1">
    <citation type="submission" date="2013-08" db="EMBL/GenBank/DDBJ databases">
        <authorList>
            <person name="Durkin A.S."/>
            <person name="Haft D.R."/>
            <person name="McCorrison J."/>
            <person name="Torralba M."/>
            <person name="Gillis M."/>
            <person name="Haft D.H."/>
            <person name="Methe B."/>
            <person name="Sutton G."/>
            <person name="Nelson K.E."/>
        </authorList>
    </citation>
    <scope>NUCLEOTIDE SEQUENCE [LARGE SCALE GENOMIC DNA]</scope>
    <source>
        <strain evidence="1">F0233</strain>
    </source>
</reference>
<dbReference type="AlphaFoldDB" id="U2Q695"/>
<comment type="caution">
    <text evidence="1">The sequence shown here is derived from an EMBL/GenBank/DDBJ whole genome shotgun (WGS) entry which is preliminary data.</text>
</comment>
<organism evidence="1 2">
    <name type="scientific">Propionibacterium acidifaciens F0233</name>
    <dbReference type="NCBI Taxonomy" id="553198"/>
    <lineage>
        <taxon>Bacteria</taxon>
        <taxon>Bacillati</taxon>
        <taxon>Actinomycetota</taxon>
        <taxon>Actinomycetes</taxon>
        <taxon>Propionibacteriales</taxon>
        <taxon>Propionibacteriaceae</taxon>
        <taxon>Propionibacterium</taxon>
    </lineage>
</organism>
<accession>U2Q695</accession>
<evidence type="ECO:0000313" key="1">
    <source>
        <dbReference type="EMBL" id="ERK51554.1"/>
    </source>
</evidence>
<keyword evidence="2" id="KW-1185">Reference proteome</keyword>
<protein>
    <submittedName>
        <fullName evidence="1">Uncharacterized protein</fullName>
    </submittedName>
</protein>
<sequence length="37" mass="3767">MVNSTNSSASAPLNSFGILKSGPLFELYSTPGTASYG</sequence>
<name>U2Q695_9ACTN</name>
<proteinExistence type="predicted"/>
<gene>
    <name evidence="1" type="ORF">HMPREF0682_2766</name>
</gene>
<dbReference type="EMBL" id="ACVN02000276">
    <property type="protein sequence ID" value="ERK51554.1"/>
    <property type="molecule type" value="Genomic_DNA"/>
</dbReference>
<evidence type="ECO:0000313" key="2">
    <source>
        <dbReference type="Proteomes" id="UP000017052"/>
    </source>
</evidence>